<dbReference type="Pfam" id="PF25640">
    <property type="entry name" value="Crypto_dsRNA_S"/>
    <property type="match status" value="1"/>
</dbReference>
<dbReference type="AlphaFoldDB" id="A0RZI7"/>
<accession>A0RZI7</accession>
<organism evidence="1">
    <name type="scientific">Cryptosporidium hominis</name>
    <dbReference type="NCBI Taxonomy" id="237895"/>
    <lineage>
        <taxon>Eukaryota</taxon>
        <taxon>Sar</taxon>
        <taxon>Alveolata</taxon>
        <taxon>Apicomplexa</taxon>
        <taxon>Conoidasida</taxon>
        <taxon>Coccidia</taxon>
        <taxon>Eucoccidiorida</taxon>
        <taxon>Eimeriorina</taxon>
        <taxon>Cryptosporidiidae</taxon>
        <taxon>Cryptosporidium</taxon>
    </lineage>
</organism>
<sequence length="319" mass="36986">MTTSFESIVKKNAVYYPVDLKFVTDLSSDLANTADGLGQAWYKISQVTVEQIILTALKINYVLNHRTLLLIYNKKVPDMDVINIMQSSIMVPRFVRDLIREILRPMHHSGITYIPDVDLSTLPTPHMLDTFYPISEHLTRWNNVCQKLGYEMVPILPEAVQSVSLTFYSYETDELLSFDNLINLDWRIEAFGWTKHLVYNPTSEVDDLGKSQLATSRKRVQEKDYECNDFRKVYERPLINRRILGMIVYRYTCAPYTTRLGHLCPNFRFPTEKNHSETPPTSNRVLLSEQTMVHSIQKTKSKPKKVKIVTTECSADRSH</sequence>
<protein>
    <submittedName>
        <fullName evidence="1">Capsid protein</fullName>
    </submittedName>
</protein>
<evidence type="ECO:0000313" key="1">
    <source>
        <dbReference type="EMBL" id="ABB02500.1"/>
    </source>
</evidence>
<gene>
    <name evidence="1" type="primary">CAP</name>
</gene>
<reference evidence="1" key="1">
    <citation type="journal article" date="2006" name="Parasitol. Int.">
        <title>Characterisation of small double stranded RNA molecule in Cryptosporidium hominis, Cryptosporidium felis and Cryptosporidium meleagridis.</title>
        <authorList>
            <person name="Leoni F."/>
            <person name="Gallimore C.I."/>
            <person name="Green J."/>
            <person name="McLauchlin J."/>
        </authorList>
    </citation>
    <scope>NUCLEOTIDE SEQUENCE</scope>
    <source>
        <strain evidence="1">1912</strain>
    </source>
</reference>
<dbReference type="EMBL" id="DQ193518">
    <property type="protein sequence ID" value="ABB02500.1"/>
    <property type="molecule type" value="Genomic_RNA"/>
</dbReference>
<proteinExistence type="predicted"/>
<dbReference type="InterPro" id="IPR057874">
    <property type="entry name" value="Crypto_dsRNA_S"/>
</dbReference>
<name>A0RZI7_CRYHO</name>